<dbReference type="InterPro" id="IPR009359">
    <property type="entry name" value="PaaB"/>
</dbReference>
<dbReference type="InterPro" id="IPR038693">
    <property type="entry name" value="PaaB_sf"/>
</dbReference>
<accession>A0A212RHL9</accession>
<protein>
    <submittedName>
        <fullName evidence="1">Ring-1,2-phenylacetyl-CoA epoxidase subunit PaaB</fullName>
    </submittedName>
</protein>
<dbReference type="AlphaFoldDB" id="A0A212RHL9"/>
<dbReference type="Gene3D" id="3.10.20.520">
    <property type="entry name" value="Phenylacetic acid degradation B"/>
    <property type="match status" value="1"/>
</dbReference>
<proteinExistence type="predicted"/>
<dbReference type="EMBL" id="FYEK01000054">
    <property type="protein sequence ID" value="SNB71712.1"/>
    <property type="molecule type" value="Genomic_DNA"/>
</dbReference>
<keyword evidence="2" id="KW-1185">Reference proteome</keyword>
<evidence type="ECO:0000313" key="1">
    <source>
        <dbReference type="EMBL" id="SNB71712.1"/>
    </source>
</evidence>
<dbReference type="RefSeq" id="WP_088572040.1">
    <property type="nucleotide sequence ID" value="NZ_FYEK01000054.1"/>
</dbReference>
<dbReference type="OrthoDB" id="162697at2"/>
<dbReference type="Proteomes" id="UP000197025">
    <property type="component" value="Unassembled WGS sequence"/>
</dbReference>
<organism evidence="1 2">
    <name type="scientific">Thermoflexus hugenholtzii JAD2</name>
    <dbReference type="NCBI Taxonomy" id="877466"/>
    <lineage>
        <taxon>Bacteria</taxon>
        <taxon>Bacillati</taxon>
        <taxon>Chloroflexota</taxon>
        <taxon>Thermoflexia</taxon>
        <taxon>Thermoflexales</taxon>
        <taxon>Thermoflexaceae</taxon>
        <taxon>Thermoflexus</taxon>
    </lineage>
</organism>
<dbReference type="NCBIfam" id="TIGR02157">
    <property type="entry name" value="PA_CoA_Oxy2"/>
    <property type="match status" value="1"/>
</dbReference>
<reference evidence="2" key="1">
    <citation type="submission" date="2017-06" db="EMBL/GenBank/DDBJ databases">
        <authorList>
            <person name="Varghese N."/>
            <person name="Submissions S."/>
        </authorList>
    </citation>
    <scope>NUCLEOTIDE SEQUENCE [LARGE SCALE GENOMIC DNA]</scope>
    <source>
        <strain evidence="2">JAD2</strain>
    </source>
</reference>
<evidence type="ECO:0000313" key="2">
    <source>
        <dbReference type="Proteomes" id="UP000197025"/>
    </source>
</evidence>
<dbReference type="Pfam" id="PF06243">
    <property type="entry name" value="PaaB"/>
    <property type="match status" value="1"/>
</dbReference>
<name>A0A212RHL9_9CHLR</name>
<sequence>MADTQWPVYEVFLQEKRGDPHVHVGAVHAPDPEMALILAKEQFARRGRCASLWVVPAEAIYASRAEEAEELFASALEKEYREPRGFRVTERVRRWMERHGQSLPEAE</sequence>
<dbReference type="PIRSF" id="PIRSF030200">
    <property type="entry name" value="PaaB"/>
    <property type="match status" value="1"/>
</dbReference>
<gene>
    <name evidence="1" type="ORF">SAMN02746019_00014880</name>
</gene>
<dbReference type="InParanoid" id="A0A212RHL9"/>